<keyword evidence="2" id="KW-1185">Reference proteome</keyword>
<evidence type="ECO:0000313" key="1">
    <source>
        <dbReference type="EMBL" id="TKW48773.1"/>
    </source>
</evidence>
<dbReference type="Proteomes" id="UP000310108">
    <property type="component" value="Unassembled WGS sequence"/>
</dbReference>
<organism evidence="1 2">
    <name type="scientific">Colletotrichum tanaceti</name>
    <dbReference type="NCBI Taxonomy" id="1306861"/>
    <lineage>
        <taxon>Eukaryota</taxon>
        <taxon>Fungi</taxon>
        <taxon>Dikarya</taxon>
        <taxon>Ascomycota</taxon>
        <taxon>Pezizomycotina</taxon>
        <taxon>Sordariomycetes</taxon>
        <taxon>Hypocreomycetidae</taxon>
        <taxon>Glomerellales</taxon>
        <taxon>Glomerellaceae</taxon>
        <taxon>Colletotrichum</taxon>
        <taxon>Colletotrichum destructivum species complex</taxon>
    </lineage>
</organism>
<comment type="caution">
    <text evidence="1">The sequence shown here is derived from an EMBL/GenBank/DDBJ whole genome shotgun (WGS) entry which is preliminary data.</text>
</comment>
<dbReference type="OrthoDB" id="419537at2759"/>
<dbReference type="EMBL" id="PJEX01000730">
    <property type="protein sequence ID" value="TKW48773.1"/>
    <property type="molecule type" value="Genomic_DNA"/>
</dbReference>
<protein>
    <submittedName>
        <fullName evidence="1">Uncharacterized protein</fullName>
    </submittedName>
</protein>
<accession>A0A4U6X1J6</accession>
<gene>
    <name evidence="1" type="ORF">CTA1_6067</name>
</gene>
<dbReference type="AlphaFoldDB" id="A0A4U6X1J6"/>
<sequence length="65" mass="7354">MDPGSALQRFLQPLQVDTQKIHTLSRLFHANFKLLALDSQDQFLPTPISESILRPVSQRGHGRCV</sequence>
<reference evidence="1 2" key="1">
    <citation type="journal article" date="2019" name="PLoS ONE">
        <title>Comparative genome analysis indicates high evolutionary potential of pathogenicity genes in Colletotrichum tanaceti.</title>
        <authorList>
            <person name="Lelwala R.V."/>
            <person name="Korhonen P.K."/>
            <person name="Young N.D."/>
            <person name="Scott J.B."/>
            <person name="Ades P.A."/>
            <person name="Gasser R.B."/>
            <person name="Taylor P.W.J."/>
        </authorList>
    </citation>
    <scope>NUCLEOTIDE SEQUENCE [LARGE SCALE GENOMIC DNA]</scope>
    <source>
        <strain evidence="1">BRIP57314</strain>
    </source>
</reference>
<dbReference type="STRING" id="1306861.A0A4U6X1J6"/>
<name>A0A4U6X1J6_9PEZI</name>
<evidence type="ECO:0000313" key="2">
    <source>
        <dbReference type="Proteomes" id="UP000310108"/>
    </source>
</evidence>
<proteinExistence type="predicted"/>